<dbReference type="Proteomes" id="UP000199642">
    <property type="component" value="Unassembled WGS sequence"/>
</dbReference>
<dbReference type="SUPFAM" id="SSF50969">
    <property type="entry name" value="YVTN repeat-like/Quinoprotein amine dehydrogenase"/>
    <property type="match status" value="1"/>
</dbReference>
<evidence type="ECO:0000313" key="1">
    <source>
        <dbReference type="EMBL" id="SFG87991.1"/>
    </source>
</evidence>
<accession>A0A1I2VLB4</accession>
<evidence type="ECO:0000313" key="2">
    <source>
        <dbReference type="Proteomes" id="UP000199642"/>
    </source>
</evidence>
<gene>
    <name evidence="1" type="ORF">SAMN04487988_109181</name>
</gene>
<keyword evidence="2" id="KW-1185">Reference proteome</keyword>
<dbReference type="OrthoDB" id="836114at2"/>
<evidence type="ECO:0008006" key="3">
    <source>
        <dbReference type="Google" id="ProtNLM"/>
    </source>
</evidence>
<dbReference type="AlphaFoldDB" id="A0A1I2VLB4"/>
<reference evidence="2" key="1">
    <citation type="submission" date="2016-10" db="EMBL/GenBank/DDBJ databases">
        <authorList>
            <person name="Varghese N."/>
            <person name="Submissions S."/>
        </authorList>
    </citation>
    <scope>NUCLEOTIDE SEQUENCE [LARGE SCALE GENOMIC DNA]</scope>
    <source>
        <strain evidence="2">DSM 19315</strain>
    </source>
</reference>
<sequence>MKKYLPILAVFLLFNCKSEPKKNRIIKSNVFKSIEIPLSEDFAPKKTRTQYFFSDSGEYLAIQNKVNFEIGIFSLDSKKLAHIIPLRKQGPNGVGLNNGFEILSQDCVLIASIPPRIHFLNFAGNKKLTLTIDDPENKANYLAATNETPLLFSENSLYGIQPYFQDLYGTSESELKKSKPIFKLNFGGKIAKLNWLSIFRPEDEWEEGKKSPDISWAHNGDTIIVSPQLDHKFWIVSKSQEKVIGYKTAKSNKINGFRIIEGYPNGDEEIIKDLKNGRYEALLYDSYRKVFYRFFYSEIDWENYNLTPRQLLQNHSKVGVLVLNQDLEIMGEHHFETNYVQTWNYFVGKKGLYVSTNNPNRDDFDENFLKYDIIRFEGLNYED</sequence>
<dbReference type="RefSeq" id="WP_092792491.1">
    <property type="nucleotide sequence ID" value="NZ_FOPC01000009.1"/>
</dbReference>
<dbReference type="STRING" id="435880.SAMN04487988_109181"/>
<dbReference type="InterPro" id="IPR025316">
    <property type="entry name" value="DUF4221"/>
</dbReference>
<proteinExistence type="predicted"/>
<dbReference type="InterPro" id="IPR011044">
    <property type="entry name" value="Quino_amine_DH_bsu"/>
</dbReference>
<dbReference type="EMBL" id="FOPC01000009">
    <property type="protein sequence ID" value="SFG87991.1"/>
    <property type="molecule type" value="Genomic_DNA"/>
</dbReference>
<organism evidence="1 2">
    <name type="scientific">Algoriphagus hitonicola</name>
    <dbReference type="NCBI Taxonomy" id="435880"/>
    <lineage>
        <taxon>Bacteria</taxon>
        <taxon>Pseudomonadati</taxon>
        <taxon>Bacteroidota</taxon>
        <taxon>Cytophagia</taxon>
        <taxon>Cytophagales</taxon>
        <taxon>Cyclobacteriaceae</taxon>
        <taxon>Algoriphagus</taxon>
    </lineage>
</organism>
<protein>
    <recommendedName>
        <fullName evidence="3">DUF4221 domain-containing protein</fullName>
    </recommendedName>
</protein>
<dbReference type="Pfam" id="PF13970">
    <property type="entry name" value="DUF4221"/>
    <property type="match status" value="1"/>
</dbReference>
<name>A0A1I2VLB4_9BACT</name>